<dbReference type="PANTHER" id="PTHR47966">
    <property type="entry name" value="BETA-SITE APP-CLEAVING ENZYME, ISOFORM A-RELATED"/>
    <property type="match status" value="1"/>
</dbReference>
<feature type="disulfide bond" evidence="9">
    <location>
        <begin position="312"/>
        <end position="349"/>
    </location>
</feature>
<evidence type="ECO:0000256" key="5">
    <source>
        <dbReference type="ARBA" id="ARBA00022729"/>
    </source>
</evidence>
<evidence type="ECO:0000256" key="8">
    <source>
        <dbReference type="PIRSR" id="PIRSR601461-1"/>
    </source>
</evidence>
<keyword evidence="5 11" id="KW-0732">Signal</keyword>
<dbReference type="AlphaFoldDB" id="A0A9P6X729"/>
<evidence type="ECO:0000256" key="2">
    <source>
        <dbReference type="ARBA" id="ARBA00007447"/>
    </source>
</evidence>
<feature type="signal peptide" evidence="11">
    <location>
        <begin position="1"/>
        <end position="16"/>
    </location>
</feature>
<keyword evidence="9" id="KW-1015">Disulfide bond</keyword>
<dbReference type="InterPro" id="IPR034164">
    <property type="entry name" value="Pepsin-like_dom"/>
</dbReference>
<dbReference type="EC" id="3.4.23.21" evidence="3"/>
<evidence type="ECO:0000256" key="1">
    <source>
        <dbReference type="ARBA" id="ARBA00001130"/>
    </source>
</evidence>
<dbReference type="SUPFAM" id="SSF50630">
    <property type="entry name" value="Acid proteases"/>
    <property type="match status" value="1"/>
</dbReference>
<keyword evidence="7 10" id="KW-0378">Hydrolase</keyword>
<feature type="chain" id="PRO_5040487417" description="rhizopuspepsin" evidence="11">
    <location>
        <begin position="17"/>
        <end position="404"/>
    </location>
</feature>
<evidence type="ECO:0000256" key="3">
    <source>
        <dbReference type="ARBA" id="ARBA00013205"/>
    </source>
</evidence>
<evidence type="ECO:0000256" key="11">
    <source>
        <dbReference type="SAM" id="SignalP"/>
    </source>
</evidence>
<dbReference type="CDD" id="cd05471">
    <property type="entry name" value="pepsin_like"/>
    <property type="match status" value="1"/>
</dbReference>
<dbReference type="PROSITE" id="PS00141">
    <property type="entry name" value="ASP_PROTEASE"/>
    <property type="match status" value="2"/>
</dbReference>
<dbReference type="InterPro" id="IPR021109">
    <property type="entry name" value="Peptidase_aspartic_dom_sf"/>
</dbReference>
<dbReference type="EMBL" id="JAANQT010001078">
    <property type="protein sequence ID" value="KAG1306725.1"/>
    <property type="molecule type" value="Genomic_DNA"/>
</dbReference>
<keyword evidence="6 10" id="KW-0064">Aspartyl protease</keyword>
<protein>
    <recommendedName>
        <fullName evidence="3">rhizopuspepsin</fullName>
        <ecNumber evidence="3">3.4.23.21</ecNumber>
    </recommendedName>
</protein>
<comment type="catalytic activity">
    <reaction evidence="1">
        <text>Hydrolysis of proteins with broad specificity similar to that of pepsin A, preferring hydrophobic residues at P1 and P1'. Clots milk and activates trypsinogen. Does not cleave 4-Gln-|-His-5, but does cleave 10-His-|-Leu-11 and 12-Val-|-Glu-13 in B chain of insulin.</text>
        <dbReference type="EC" id="3.4.23.21"/>
    </reaction>
</comment>
<dbReference type="Pfam" id="PF00026">
    <property type="entry name" value="Asp"/>
    <property type="match status" value="1"/>
</dbReference>
<evidence type="ECO:0000313" key="13">
    <source>
        <dbReference type="EMBL" id="KAG1306725.1"/>
    </source>
</evidence>
<organism evidence="13 14">
    <name type="scientific">Rhizopus oryzae</name>
    <name type="common">Mucormycosis agent</name>
    <name type="synonym">Rhizopus arrhizus var. delemar</name>
    <dbReference type="NCBI Taxonomy" id="64495"/>
    <lineage>
        <taxon>Eukaryota</taxon>
        <taxon>Fungi</taxon>
        <taxon>Fungi incertae sedis</taxon>
        <taxon>Mucoromycota</taxon>
        <taxon>Mucoromycotina</taxon>
        <taxon>Mucoromycetes</taxon>
        <taxon>Mucorales</taxon>
        <taxon>Mucorineae</taxon>
        <taxon>Rhizopodaceae</taxon>
        <taxon>Rhizopus</taxon>
    </lineage>
</organism>
<dbReference type="GO" id="GO:0004190">
    <property type="term" value="F:aspartic-type endopeptidase activity"/>
    <property type="evidence" value="ECO:0007669"/>
    <property type="project" value="UniProtKB-KW"/>
</dbReference>
<sequence length="404" mass="44784">MKSILFFGLLLSITCASPTQPKKQFKIGLKKVTYSKEDLSALQGRPVSYLVKQDQKAYNHGSGKSHGQSLRETNETTGYYGEISIGTPPQPFQVVFDTGSADLWVISSDCRNAVCQSHPTAYDADRSSTFEDEEAYTQIEYGTGSVYGQLGRDQVQLGSSEPLTIDHQAFIHILSLSRDFVGTPFQGIFGLGLPRIASSEQDPPVISMVLQGVIDQPVFAIYSQHEAGEIDFGGIDSDRFVGQLRFVDVIDHGYWMIQLVGAQFDDLYYPKRKAIVDSGSTLIIMPKKDAEIYHRRVPGAVKNGDGTWSFPCQNIQLLEPLILHTQNGPLVLPPEALFLTPMYPTSRMCLSGVSGQKVQSWVLGDVFLKHFYTVFDIGRRQIGFAVARQDVSMMDPNYETILSG</sequence>
<evidence type="ECO:0000256" key="10">
    <source>
        <dbReference type="RuleBase" id="RU000454"/>
    </source>
</evidence>
<dbReference type="FunFam" id="2.40.70.10:FF:000115">
    <property type="entry name" value="Lysosomal aspartic protease"/>
    <property type="match status" value="1"/>
</dbReference>
<evidence type="ECO:0000313" key="14">
    <source>
        <dbReference type="Proteomes" id="UP000716291"/>
    </source>
</evidence>
<evidence type="ECO:0000256" key="9">
    <source>
        <dbReference type="PIRSR" id="PIRSR601461-2"/>
    </source>
</evidence>
<evidence type="ECO:0000256" key="4">
    <source>
        <dbReference type="ARBA" id="ARBA00022670"/>
    </source>
</evidence>
<dbReference type="Proteomes" id="UP000716291">
    <property type="component" value="Unassembled WGS sequence"/>
</dbReference>
<dbReference type="InterPro" id="IPR033121">
    <property type="entry name" value="PEPTIDASE_A1"/>
</dbReference>
<feature type="active site" evidence="8">
    <location>
        <position position="277"/>
    </location>
</feature>
<gene>
    <name evidence="13" type="ORF">G6F64_007377</name>
</gene>
<dbReference type="PRINTS" id="PR00792">
    <property type="entry name" value="PEPSIN"/>
</dbReference>
<reference evidence="13" key="1">
    <citation type="journal article" date="2020" name="Microb. Genom.">
        <title>Genetic diversity of clinical and environmental Mucorales isolates obtained from an investigation of mucormycosis cases among solid organ transplant recipients.</title>
        <authorList>
            <person name="Nguyen M.H."/>
            <person name="Kaul D."/>
            <person name="Muto C."/>
            <person name="Cheng S.J."/>
            <person name="Richter R.A."/>
            <person name="Bruno V.M."/>
            <person name="Liu G."/>
            <person name="Beyhan S."/>
            <person name="Sundermann A.J."/>
            <person name="Mounaud S."/>
            <person name="Pasculle A.W."/>
            <person name="Nierman W.C."/>
            <person name="Driscoll E."/>
            <person name="Cumbie R."/>
            <person name="Clancy C.J."/>
            <person name="Dupont C.L."/>
        </authorList>
    </citation>
    <scope>NUCLEOTIDE SEQUENCE</scope>
    <source>
        <strain evidence="13">GL11</strain>
    </source>
</reference>
<feature type="active site" evidence="8">
    <location>
        <position position="97"/>
    </location>
</feature>
<name>A0A9P6X729_RHIOR</name>
<comment type="similarity">
    <text evidence="2 10">Belongs to the peptidase A1 family.</text>
</comment>
<proteinExistence type="inferred from homology"/>
<evidence type="ECO:0000256" key="7">
    <source>
        <dbReference type="ARBA" id="ARBA00022801"/>
    </source>
</evidence>
<feature type="disulfide bond" evidence="9">
    <location>
        <begin position="110"/>
        <end position="115"/>
    </location>
</feature>
<accession>A0A9P6X729</accession>
<feature type="domain" description="Peptidase A1" evidence="12">
    <location>
        <begin position="79"/>
        <end position="385"/>
    </location>
</feature>
<dbReference type="Gene3D" id="2.40.70.10">
    <property type="entry name" value="Acid Proteases"/>
    <property type="match status" value="2"/>
</dbReference>
<comment type="caution">
    <text evidence="13">The sequence shown here is derived from an EMBL/GenBank/DDBJ whole genome shotgun (WGS) entry which is preliminary data.</text>
</comment>
<dbReference type="InterPro" id="IPR001969">
    <property type="entry name" value="Aspartic_peptidase_AS"/>
</dbReference>
<dbReference type="GO" id="GO:0006508">
    <property type="term" value="P:proteolysis"/>
    <property type="evidence" value="ECO:0007669"/>
    <property type="project" value="UniProtKB-KW"/>
</dbReference>
<dbReference type="InterPro" id="IPR001461">
    <property type="entry name" value="Aspartic_peptidase_A1"/>
</dbReference>
<dbReference type="PROSITE" id="PS51767">
    <property type="entry name" value="PEPTIDASE_A1"/>
    <property type="match status" value="1"/>
</dbReference>
<keyword evidence="4 10" id="KW-0645">Protease</keyword>
<evidence type="ECO:0000256" key="6">
    <source>
        <dbReference type="ARBA" id="ARBA00022750"/>
    </source>
</evidence>
<keyword evidence="14" id="KW-1185">Reference proteome</keyword>
<dbReference type="PANTHER" id="PTHR47966:SF51">
    <property type="entry name" value="BETA-SITE APP-CLEAVING ENZYME, ISOFORM A-RELATED"/>
    <property type="match status" value="1"/>
</dbReference>
<evidence type="ECO:0000259" key="12">
    <source>
        <dbReference type="PROSITE" id="PS51767"/>
    </source>
</evidence>